<name>A0ABW6GF23_9ACTN</name>
<protein>
    <submittedName>
        <fullName evidence="2">Uncharacterized protein</fullName>
    </submittedName>
</protein>
<feature type="signal peptide" evidence="1">
    <location>
        <begin position="1"/>
        <end position="29"/>
    </location>
</feature>
<accession>A0ABW6GF23</accession>
<reference evidence="2 3" key="1">
    <citation type="submission" date="2024-09" db="EMBL/GenBank/DDBJ databases">
        <title>The Natural Products Discovery Center: Release of the First 8490 Sequenced Strains for Exploring Actinobacteria Biosynthetic Diversity.</title>
        <authorList>
            <person name="Kalkreuter E."/>
            <person name="Kautsar S.A."/>
            <person name="Yang D."/>
            <person name="Bader C.D."/>
            <person name="Teijaro C.N."/>
            <person name="Fluegel L."/>
            <person name="Davis C.M."/>
            <person name="Simpson J.R."/>
            <person name="Lauterbach L."/>
            <person name="Steele A.D."/>
            <person name="Gui C."/>
            <person name="Meng S."/>
            <person name="Li G."/>
            <person name="Viehrig K."/>
            <person name="Ye F."/>
            <person name="Su P."/>
            <person name="Kiefer A.F."/>
            <person name="Nichols A."/>
            <person name="Cepeda A.J."/>
            <person name="Yan W."/>
            <person name="Fan B."/>
            <person name="Jiang Y."/>
            <person name="Adhikari A."/>
            <person name="Zheng C.-J."/>
            <person name="Schuster L."/>
            <person name="Cowan T.M."/>
            <person name="Smanski M.J."/>
            <person name="Chevrette M.G."/>
            <person name="De Carvalho L.P.S."/>
            <person name="Shen B."/>
        </authorList>
    </citation>
    <scope>NUCLEOTIDE SEQUENCE [LARGE SCALE GENOMIC DNA]</scope>
    <source>
        <strain evidence="2 3">NPDC058753</strain>
    </source>
</reference>
<dbReference type="Proteomes" id="UP001599542">
    <property type="component" value="Unassembled WGS sequence"/>
</dbReference>
<feature type="chain" id="PRO_5046441207" evidence="1">
    <location>
        <begin position="30"/>
        <end position="63"/>
    </location>
</feature>
<comment type="caution">
    <text evidence="2">The sequence shown here is derived from an EMBL/GenBank/DDBJ whole genome shotgun (WGS) entry which is preliminary data.</text>
</comment>
<sequence length="63" mass="6623">MDMSFSFRRTALYVLASLAFTTAATTATAATASPAPARSDSHSEAWTGIWMSGDQHALSEAQA</sequence>
<organism evidence="2 3">
    <name type="scientific">Kitasatospora phosalacinea</name>
    <dbReference type="NCBI Taxonomy" id="2065"/>
    <lineage>
        <taxon>Bacteria</taxon>
        <taxon>Bacillati</taxon>
        <taxon>Actinomycetota</taxon>
        <taxon>Actinomycetes</taxon>
        <taxon>Kitasatosporales</taxon>
        <taxon>Streptomycetaceae</taxon>
        <taxon>Kitasatospora</taxon>
    </lineage>
</organism>
<dbReference type="EMBL" id="JBHYPX010000005">
    <property type="protein sequence ID" value="MFE1351297.1"/>
    <property type="molecule type" value="Genomic_DNA"/>
</dbReference>
<gene>
    <name evidence="2" type="ORF">ACFW6T_04830</name>
</gene>
<keyword evidence="3" id="KW-1185">Reference proteome</keyword>
<evidence type="ECO:0000313" key="2">
    <source>
        <dbReference type="EMBL" id="MFE1351297.1"/>
    </source>
</evidence>
<keyword evidence="1" id="KW-0732">Signal</keyword>
<proteinExistence type="predicted"/>
<evidence type="ECO:0000256" key="1">
    <source>
        <dbReference type="SAM" id="SignalP"/>
    </source>
</evidence>
<dbReference type="RefSeq" id="WP_380320260.1">
    <property type="nucleotide sequence ID" value="NZ_JBHYPW010000011.1"/>
</dbReference>
<evidence type="ECO:0000313" key="3">
    <source>
        <dbReference type="Proteomes" id="UP001599542"/>
    </source>
</evidence>